<evidence type="ECO:0000259" key="1">
    <source>
        <dbReference type="Pfam" id="PF02627"/>
    </source>
</evidence>
<dbReference type="InterPro" id="IPR004675">
    <property type="entry name" value="AhpD_core"/>
</dbReference>
<proteinExistence type="predicted"/>
<dbReference type="Pfam" id="PF02627">
    <property type="entry name" value="CMD"/>
    <property type="match status" value="1"/>
</dbReference>
<dbReference type="SUPFAM" id="SSF69118">
    <property type="entry name" value="AhpD-like"/>
    <property type="match status" value="1"/>
</dbReference>
<name>A0ABN1DG90_SACER</name>
<dbReference type="Gene3D" id="1.20.1290.10">
    <property type="entry name" value="AhpD-like"/>
    <property type="match status" value="1"/>
</dbReference>
<dbReference type="PANTHER" id="PTHR34846">
    <property type="entry name" value="4-CARBOXYMUCONOLACTONE DECARBOXYLASE FAMILY PROTEIN (AFU_ORTHOLOGUE AFUA_6G11590)"/>
    <property type="match status" value="1"/>
</dbReference>
<protein>
    <submittedName>
        <fullName evidence="2">Carboxymuconolactone decarboxylase family protein</fullName>
    </submittedName>
</protein>
<evidence type="ECO:0000313" key="3">
    <source>
        <dbReference type="Proteomes" id="UP001500729"/>
    </source>
</evidence>
<feature type="domain" description="Carboxymuconolactone decarboxylase-like" evidence="1">
    <location>
        <begin position="20"/>
        <end position="98"/>
    </location>
</feature>
<dbReference type="InterPro" id="IPR003779">
    <property type="entry name" value="CMD-like"/>
</dbReference>
<accession>A0ABN1DG90</accession>
<dbReference type="Proteomes" id="UP001500729">
    <property type="component" value="Unassembled WGS sequence"/>
</dbReference>
<dbReference type="PANTHER" id="PTHR34846:SF10">
    <property type="entry name" value="CYTOPLASMIC PROTEIN"/>
    <property type="match status" value="1"/>
</dbReference>
<dbReference type="NCBIfam" id="TIGR00778">
    <property type="entry name" value="ahpD_dom"/>
    <property type="match status" value="1"/>
</dbReference>
<reference evidence="2 3" key="1">
    <citation type="journal article" date="2019" name="Int. J. Syst. Evol. Microbiol.">
        <title>The Global Catalogue of Microorganisms (GCM) 10K type strain sequencing project: providing services to taxonomists for standard genome sequencing and annotation.</title>
        <authorList>
            <consortium name="The Broad Institute Genomics Platform"/>
            <consortium name="The Broad Institute Genome Sequencing Center for Infectious Disease"/>
            <person name="Wu L."/>
            <person name="Ma J."/>
        </authorList>
    </citation>
    <scope>NUCLEOTIDE SEQUENCE [LARGE SCALE GENOMIC DNA]</scope>
    <source>
        <strain evidence="2 3">JCM 10303</strain>
    </source>
</reference>
<dbReference type="RefSeq" id="WP_009946665.1">
    <property type="nucleotide sequence ID" value="NZ_BAAAGS010000035.1"/>
</dbReference>
<sequence length="157" mass="17564">MVKLPQEARIELAKAWGEGYRALAGMHATVVNSGLDHTLKELIFIRASQINGCAFCLDMHTKDARAAGETEQRIFALNAWRDTDFFTEQERAVLALTEAITLLTEGHVPDDVFDDARKHFDEEDLAKVIMAIVLINAWNRTGVTQRKPVGGYQPPKN</sequence>
<dbReference type="InterPro" id="IPR029032">
    <property type="entry name" value="AhpD-like"/>
</dbReference>
<organism evidence="2 3">
    <name type="scientific">Saccharopolyspora erythraea</name>
    <name type="common">Streptomyces erythraeus</name>
    <dbReference type="NCBI Taxonomy" id="1836"/>
    <lineage>
        <taxon>Bacteria</taxon>
        <taxon>Bacillati</taxon>
        <taxon>Actinomycetota</taxon>
        <taxon>Actinomycetes</taxon>
        <taxon>Pseudonocardiales</taxon>
        <taxon>Pseudonocardiaceae</taxon>
        <taxon>Saccharopolyspora</taxon>
    </lineage>
</organism>
<gene>
    <name evidence="2" type="ORF">GCM10009533_47330</name>
</gene>
<comment type="caution">
    <text evidence="2">The sequence shown here is derived from an EMBL/GenBank/DDBJ whole genome shotgun (WGS) entry which is preliminary data.</text>
</comment>
<dbReference type="EMBL" id="BAAAGS010000035">
    <property type="protein sequence ID" value="GAA0542867.1"/>
    <property type="molecule type" value="Genomic_DNA"/>
</dbReference>
<evidence type="ECO:0000313" key="2">
    <source>
        <dbReference type="EMBL" id="GAA0542867.1"/>
    </source>
</evidence>
<keyword evidence="3" id="KW-1185">Reference proteome</keyword>